<evidence type="ECO:0000256" key="1">
    <source>
        <dbReference type="ARBA" id="ARBA00002455"/>
    </source>
</evidence>
<dbReference type="NCBIfam" id="NF040861">
    <property type="entry name" value="pufA_517_ASD"/>
    <property type="match status" value="1"/>
</dbReference>
<comment type="subcellular location">
    <subcellularLocation>
        <location evidence="2">Cell inner membrane</location>
        <topology evidence="2">Single-pass type II membrane protein</topology>
    </subcellularLocation>
</comment>
<keyword evidence="9" id="KW-0076">Bacteriochlorophyll</keyword>
<evidence type="ECO:0000313" key="17">
    <source>
        <dbReference type="Proteomes" id="UP000325255"/>
    </source>
</evidence>
<evidence type="ECO:0000256" key="7">
    <source>
        <dbReference type="ARBA" id="ARBA00022723"/>
    </source>
</evidence>
<dbReference type="RefSeq" id="WP_150043611.1">
    <property type="nucleotide sequence ID" value="NZ_OW485601.1"/>
</dbReference>
<dbReference type="SUPFAM" id="SSF56918">
    <property type="entry name" value="Light-harvesting complex subunits"/>
    <property type="match status" value="1"/>
</dbReference>
<feature type="domain" description="Antenna complex alpha/beta subunit" evidence="15">
    <location>
        <begin position="8"/>
        <end position="46"/>
    </location>
</feature>
<dbReference type="GO" id="GO:0019684">
    <property type="term" value="P:photosynthesis, light reaction"/>
    <property type="evidence" value="ECO:0007669"/>
    <property type="project" value="InterPro"/>
</dbReference>
<evidence type="ECO:0000256" key="6">
    <source>
        <dbReference type="ARBA" id="ARBA00022692"/>
    </source>
</evidence>
<evidence type="ECO:0000256" key="5">
    <source>
        <dbReference type="ARBA" id="ARBA00022549"/>
    </source>
</evidence>
<dbReference type="GO" id="GO:0005886">
    <property type="term" value="C:plasma membrane"/>
    <property type="evidence" value="ECO:0007669"/>
    <property type="project" value="UniProtKB-SubCell"/>
</dbReference>
<dbReference type="InterPro" id="IPR000066">
    <property type="entry name" value="Antenna_a/b"/>
</dbReference>
<evidence type="ECO:0000256" key="9">
    <source>
        <dbReference type="ARBA" id="ARBA00022956"/>
    </source>
</evidence>
<dbReference type="EMBL" id="VWPK01000050">
    <property type="protein sequence ID" value="KAA5609440.1"/>
    <property type="molecule type" value="Genomic_DNA"/>
</dbReference>
<sequence>MQYDPKNDYKIWLVINPATWLVPIWIALLALVVVIHLAVVSSPKFNFLAASKVTEAVK</sequence>
<evidence type="ECO:0000256" key="13">
    <source>
        <dbReference type="ARBA" id="ARBA00023243"/>
    </source>
</evidence>
<keyword evidence="13" id="KW-0437">Light-harvesting polypeptide</keyword>
<keyword evidence="6 14" id="KW-0812">Transmembrane</keyword>
<comment type="function">
    <text evidence="1">Antenna complexes are light-harvesting systems, which transfer the excitation energy to the reaction centers.</text>
</comment>
<evidence type="ECO:0000256" key="10">
    <source>
        <dbReference type="ARBA" id="ARBA00022989"/>
    </source>
</evidence>
<evidence type="ECO:0000256" key="14">
    <source>
        <dbReference type="SAM" id="Phobius"/>
    </source>
</evidence>
<dbReference type="Proteomes" id="UP000325255">
    <property type="component" value="Unassembled WGS sequence"/>
</dbReference>
<evidence type="ECO:0000256" key="8">
    <source>
        <dbReference type="ARBA" id="ARBA00022842"/>
    </source>
</evidence>
<keyword evidence="12 14" id="KW-0472">Membrane</keyword>
<organism evidence="16 17">
    <name type="scientific">Rhodovastum atsumiense</name>
    <dbReference type="NCBI Taxonomy" id="504468"/>
    <lineage>
        <taxon>Bacteria</taxon>
        <taxon>Pseudomonadati</taxon>
        <taxon>Pseudomonadota</taxon>
        <taxon>Alphaproteobacteria</taxon>
        <taxon>Acetobacterales</taxon>
        <taxon>Acetobacteraceae</taxon>
        <taxon>Rhodovastum</taxon>
    </lineage>
</organism>
<feature type="transmembrane region" description="Helical" evidence="14">
    <location>
        <begin position="20"/>
        <end position="40"/>
    </location>
</feature>
<dbReference type="InterPro" id="IPR018332">
    <property type="entry name" value="Antenna_alpha"/>
</dbReference>
<dbReference type="GO" id="GO:0046872">
    <property type="term" value="F:metal ion binding"/>
    <property type="evidence" value="ECO:0007669"/>
    <property type="project" value="UniProtKB-KW"/>
</dbReference>
<evidence type="ECO:0000256" key="12">
    <source>
        <dbReference type="ARBA" id="ARBA00023136"/>
    </source>
</evidence>
<reference evidence="16 17" key="1">
    <citation type="submission" date="2019-09" db="EMBL/GenBank/DDBJ databases">
        <title>Genome sequence of Rhodovastum atsumiense, a diverse member of the Acetobacteraceae family of non-sulfur purple photosynthetic bacteria.</title>
        <authorList>
            <person name="Meyer T."/>
            <person name="Kyndt J."/>
        </authorList>
    </citation>
    <scope>NUCLEOTIDE SEQUENCE [LARGE SCALE GENOMIC DNA]</scope>
    <source>
        <strain evidence="16 17">DSM 21279</strain>
    </source>
</reference>
<proteinExistence type="predicted"/>
<gene>
    <name evidence="16" type="ORF">F1189_24035</name>
</gene>
<evidence type="ECO:0000256" key="11">
    <source>
        <dbReference type="ARBA" id="ARBA00022991"/>
    </source>
</evidence>
<keyword evidence="11" id="KW-0157">Chromophore</keyword>
<dbReference type="InterPro" id="IPR035889">
    <property type="entry name" value="Light-harvesting_complex"/>
</dbReference>
<keyword evidence="7" id="KW-0479">Metal-binding</keyword>
<dbReference type="PRINTS" id="PR00673">
    <property type="entry name" value="LIGHTHARVSTA"/>
</dbReference>
<keyword evidence="17" id="KW-1185">Reference proteome</keyword>
<evidence type="ECO:0000256" key="3">
    <source>
        <dbReference type="ARBA" id="ARBA00022475"/>
    </source>
</evidence>
<accession>A0A5M6IMF5</accession>
<protein>
    <submittedName>
        <fullName evidence="16">Light-harvesting protein</fullName>
    </submittedName>
</protein>
<dbReference type="AlphaFoldDB" id="A0A5M6IMF5"/>
<keyword evidence="4" id="KW-0148">Chlorophyll</keyword>
<evidence type="ECO:0000259" key="15">
    <source>
        <dbReference type="Pfam" id="PF00556"/>
    </source>
</evidence>
<keyword evidence="10 14" id="KW-1133">Transmembrane helix</keyword>
<dbReference type="Gene3D" id="4.10.220.20">
    <property type="entry name" value="Light-harvesting complex"/>
    <property type="match status" value="1"/>
</dbReference>
<keyword evidence="5" id="KW-0042">Antenna complex</keyword>
<evidence type="ECO:0000313" key="16">
    <source>
        <dbReference type="EMBL" id="KAA5609440.1"/>
    </source>
</evidence>
<keyword evidence="3" id="KW-1003">Cell membrane</keyword>
<evidence type="ECO:0000256" key="4">
    <source>
        <dbReference type="ARBA" id="ARBA00022494"/>
    </source>
</evidence>
<keyword evidence="8" id="KW-0460">Magnesium</keyword>
<dbReference type="Pfam" id="PF00556">
    <property type="entry name" value="LHC"/>
    <property type="match status" value="1"/>
</dbReference>
<comment type="caution">
    <text evidence="16">The sequence shown here is derived from an EMBL/GenBank/DDBJ whole genome shotgun (WGS) entry which is preliminary data.</text>
</comment>
<dbReference type="GO" id="GO:0042314">
    <property type="term" value="F:bacteriochlorophyll binding"/>
    <property type="evidence" value="ECO:0007669"/>
    <property type="project" value="UniProtKB-KW"/>
</dbReference>
<dbReference type="GO" id="GO:0030077">
    <property type="term" value="C:plasma membrane light-harvesting complex"/>
    <property type="evidence" value="ECO:0007669"/>
    <property type="project" value="InterPro"/>
</dbReference>
<evidence type="ECO:0000256" key="2">
    <source>
        <dbReference type="ARBA" id="ARBA00004249"/>
    </source>
</evidence>
<name>A0A5M6IMF5_9PROT</name>